<name>A0ABS3XA77_9ACTN</name>
<evidence type="ECO:0000256" key="1">
    <source>
        <dbReference type="ARBA" id="ARBA00023002"/>
    </source>
</evidence>
<dbReference type="PANTHER" id="PTHR43747">
    <property type="entry name" value="FAD-BINDING PROTEIN"/>
    <property type="match status" value="1"/>
</dbReference>
<reference evidence="4 5" key="1">
    <citation type="submission" date="2020-11" db="EMBL/GenBank/DDBJ databases">
        <title>Streptomyces spirodelae sp. nov., isolated from duckweed.</title>
        <authorList>
            <person name="Saimee Y."/>
            <person name="Duangmal K."/>
        </authorList>
    </citation>
    <scope>NUCLEOTIDE SEQUENCE [LARGE SCALE GENOMIC DNA]</scope>
    <source>
        <strain evidence="4 5">S16-07</strain>
    </source>
</reference>
<dbReference type="InterPro" id="IPR002938">
    <property type="entry name" value="FAD-bd"/>
</dbReference>
<organism evidence="4 5">
    <name type="scientific">Streptomyces oryzae</name>
    <dbReference type="NCBI Taxonomy" id="1434886"/>
    <lineage>
        <taxon>Bacteria</taxon>
        <taxon>Bacillati</taxon>
        <taxon>Actinomycetota</taxon>
        <taxon>Actinomycetes</taxon>
        <taxon>Kitasatosporales</taxon>
        <taxon>Streptomycetaceae</taxon>
        <taxon>Streptomyces</taxon>
    </lineage>
</organism>
<evidence type="ECO:0000259" key="3">
    <source>
        <dbReference type="Pfam" id="PF01494"/>
    </source>
</evidence>
<comment type="caution">
    <text evidence="4">The sequence shown here is derived from an EMBL/GenBank/DDBJ whole genome shotgun (WGS) entry which is preliminary data.</text>
</comment>
<dbReference type="SUPFAM" id="SSF51905">
    <property type="entry name" value="FAD/NAD(P)-binding domain"/>
    <property type="match status" value="1"/>
</dbReference>
<dbReference type="Proteomes" id="UP001519064">
    <property type="component" value="Unassembled WGS sequence"/>
</dbReference>
<accession>A0ABS3XA77</accession>
<dbReference type="RefSeq" id="WP_209239335.1">
    <property type="nucleotide sequence ID" value="NZ_JADKMA010000044.1"/>
</dbReference>
<gene>
    <name evidence="4" type="ORF">ITI46_11270</name>
</gene>
<sequence length="456" mass="48759">MGSRYERYDVVVVGARCAGAPLAALLARQGLEVCLVEKGEPASGTPSTHIFEADALAFLDSLGVLDELRATGAPLIARADARVGDLRWPATWPVRPGDPGGVMSVRRFRLDPVLAGAAQQAGAALLTRTAVTDLVRAEDGRVTGVRVSSATGGEETGRGGERVLRARLVVGADGRASTVARLAGARSYHVTPNQFALFWGYFADAEIGEPTFAFHRWADRVVLGLPTDDGLYQVQVGVDPARLRAFRAGLPGSLLEYARACEPVAKALAGARLVGEPHGMTHWKGYFREPAGPGWALVGDAGHFKDPTAGRGIGDAFLQAARLAETVTGHLGADAAELDEALRRWGAWRDAEFVEPYWFAAGIGSLAPLPAVLPEVLRGMRRAGVADSLFDMVNHRAMPSDIVTGPRLLAAVGRLLARGRVGVLREVARLAADDRRRRALDRHPRYEADSPRHEMS</sequence>
<dbReference type="PANTHER" id="PTHR43747:SF5">
    <property type="entry name" value="FAD-BINDING DOMAIN-CONTAINING PROTEIN"/>
    <property type="match status" value="1"/>
</dbReference>
<keyword evidence="4" id="KW-0503">Monooxygenase</keyword>
<proteinExistence type="inferred from homology"/>
<evidence type="ECO:0000256" key="2">
    <source>
        <dbReference type="ARBA" id="ARBA00038396"/>
    </source>
</evidence>
<dbReference type="PRINTS" id="PR00420">
    <property type="entry name" value="RNGMNOXGNASE"/>
</dbReference>
<dbReference type="GO" id="GO:0004497">
    <property type="term" value="F:monooxygenase activity"/>
    <property type="evidence" value="ECO:0007669"/>
    <property type="project" value="UniProtKB-KW"/>
</dbReference>
<comment type="similarity">
    <text evidence="2">Belongs to the flavin-dependent halogenase family. Bacterial tryptophan halogenase subfamily.</text>
</comment>
<keyword evidence="5" id="KW-1185">Reference proteome</keyword>
<protein>
    <submittedName>
        <fullName evidence="4">FAD-dependent monooxygenase</fullName>
    </submittedName>
</protein>
<dbReference type="InterPro" id="IPR050816">
    <property type="entry name" value="Flavin-dep_Halogenase_NPB"/>
</dbReference>
<keyword evidence="1" id="KW-0560">Oxidoreductase</keyword>
<evidence type="ECO:0000313" key="5">
    <source>
        <dbReference type="Proteomes" id="UP001519064"/>
    </source>
</evidence>
<dbReference type="EMBL" id="JADKMA010000044">
    <property type="protein sequence ID" value="MBO8192241.1"/>
    <property type="molecule type" value="Genomic_DNA"/>
</dbReference>
<dbReference type="InterPro" id="IPR036188">
    <property type="entry name" value="FAD/NAD-bd_sf"/>
</dbReference>
<dbReference type="Pfam" id="PF01494">
    <property type="entry name" value="FAD_binding_3"/>
    <property type="match status" value="1"/>
</dbReference>
<evidence type="ECO:0000313" key="4">
    <source>
        <dbReference type="EMBL" id="MBO8192241.1"/>
    </source>
</evidence>
<dbReference type="Gene3D" id="3.50.50.60">
    <property type="entry name" value="FAD/NAD(P)-binding domain"/>
    <property type="match status" value="1"/>
</dbReference>
<feature type="domain" description="FAD-binding" evidence="3">
    <location>
        <begin position="8"/>
        <end position="189"/>
    </location>
</feature>